<evidence type="ECO:0000313" key="2">
    <source>
        <dbReference type="EMBL" id="ASN72429.1"/>
    </source>
</evidence>
<protein>
    <submittedName>
        <fullName evidence="2">Uncharacterized protein</fullName>
    </submittedName>
</protein>
<evidence type="ECO:0000256" key="1">
    <source>
        <dbReference type="SAM" id="Coils"/>
    </source>
</evidence>
<organism evidence="2">
    <name type="scientific">uncultured Caudovirales phage</name>
    <dbReference type="NCBI Taxonomy" id="2100421"/>
    <lineage>
        <taxon>Viruses</taxon>
        <taxon>Duplodnaviria</taxon>
        <taxon>Heunggongvirae</taxon>
        <taxon>Uroviricota</taxon>
        <taxon>Caudoviricetes</taxon>
        <taxon>Peduoviridae</taxon>
        <taxon>Maltschvirus</taxon>
        <taxon>Maltschvirus maltsch</taxon>
    </lineage>
</organism>
<dbReference type="EMBL" id="MF417953">
    <property type="protein sequence ID" value="ASN72429.1"/>
    <property type="molecule type" value="Genomic_DNA"/>
</dbReference>
<reference evidence="2" key="1">
    <citation type="submission" date="2017-06" db="EMBL/GenBank/DDBJ databases">
        <title>Novel phages from South African skin metaviromes.</title>
        <authorList>
            <person name="van Zyl L.J."/>
            <person name="Abrahams Y."/>
            <person name="Stander E.A."/>
            <person name="Kirby B.M."/>
            <person name="Clavaud C."/>
            <person name="Farcet C."/>
            <person name="Breton L."/>
            <person name="Trindade M.I."/>
        </authorList>
    </citation>
    <scope>NUCLEOTIDE SEQUENCE</scope>
</reference>
<gene>
    <name evidence="2" type="ORF">7S15_29</name>
</gene>
<proteinExistence type="predicted"/>
<keyword evidence="1" id="KW-0175">Coiled coil</keyword>
<name>A0A2H4JCS1_9CAUD</name>
<sequence length="133" mass="15568">MRIECNGDRVSMPENEYSKVIKKLNQYKAERDTLIDDIAVLKANISRLERENEKLVWTLKNKEDVIDWNSLKIRGLKEDVEKYKRGISNLANENDLKHNLLSEFSQHIGNNPSSSTYKKFRKQLDDIGIKESE</sequence>
<accession>A0A2H4JCS1</accession>
<feature type="coiled-coil region" evidence="1">
    <location>
        <begin position="24"/>
        <end position="93"/>
    </location>
</feature>